<dbReference type="Proteomes" id="UP001446871">
    <property type="component" value="Unassembled WGS sequence"/>
</dbReference>
<gene>
    <name evidence="3" type="ORF">PG996_013483</name>
</gene>
<evidence type="ECO:0000313" key="3">
    <source>
        <dbReference type="EMBL" id="KAK8054182.1"/>
    </source>
</evidence>
<keyword evidence="2" id="KW-0732">Signal</keyword>
<accession>A0ABR1U5L5</accession>
<evidence type="ECO:0000313" key="4">
    <source>
        <dbReference type="Proteomes" id="UP001446871"/>
    </source>
</evidence>
<evidence type="ECO:0008006" key="5">
    <source>
        <dbReference type="Google" id="ProtNLM"/>
    </source>
</evidence>
<proteinExistence type="predicted"/>
<sequence length="68" mass="6972">MQFTVASLILIGAAIVAASPIDGPTEPGRLLSKRGDVDPITNPGDVASHHHAITDPGSVAGHQHVIFP</sequence>
<organism evidence="3 4">
    <name type="scientific">Apiospora saccharicola</name>
    <dbReference type="NCBI Taxonomy" id="335842"/>
    <lineage>
        <taxon>Eukaryota</taxon>
        <taxon>Fungi</taxon>
        <taxon>Dikarya</taxon>
        <taxon>Ascomycota</taxon>
        <taxon>Pezizomycotina</taxon>
        <taxon>Sordariomycetes</taxon>
        <taxon>Xylariomycetidae</taxon>
        <taxon>Amphisphaeriales</taxon>
        <taxon>Apiosporaceae</taxon>
        <taxon>Apiospora</taxon>
    </lineage>
</organism>
<feature type="signal peptide" evidence="2">
    <location>
        <begin position="1"/>
        <end position="18"/>
    </location>
</feature>
<feature type="chain" id="PRO_5045083112" description="DUF1996 domain-containing protein" evidence="2">
    <location>
        <begin position="19"/>
        <end position="68"/>
    </location>
</feature>
<feature type="region of interest" description="Disordered" evidence="1">
    <location>
        <begin position="24"/>
        <end position="60"/>
    </location>
</feature>
<comment type="caution">
    <text evidence="3">The sequence shown here is derived from an EMBL/GenBank/DDBJ whole genome shotgun (WGS) entry which is preliminary data.</text>
</comment>
<keyword evidence="4" id="KW-1185">Reference proteome</keyword>
<evidence type="ECO:0000256" key="2">
    <source>
        <dbReference type="SAM" id="SignalP"/>
    </source>
</evidence>
<protein>
    <recommendedName>
        <fullName evidence="5">DUF1996 domain-containing protein</fullName>
    </recommendedName>
</protein>
<reference evidence="3 4" key="1">
    <citation type="submission" date="2023-01" db="EMBL/GenBank/DDBJ databases">
        <title>Analysis of 21 Apiospora genomes using comparative genomics revels a genus with tremendous synthesis potential of carbohydrate active enzymes and secondary metabolites.</title>
        <authorList>
            <person name="Sorensen T."/>
        </authorList>
    </citation>
    <scope>NUCLEOTIDE SEQUENCE [LARGE SCALE GENOMIC DNA]</scope>
    <source>
        <strain evidence="3 4">CBS 83171</strain>
    </source>
</reference>
<name>A0ABR1U5L5_9PEZI</name>
<evidence type="ECO:0000256" key="1">
    <source>
        <dbReference type="SAM" id="MobiDB-lite"/>
    </source>
</evidence>
<dbReference type="EMBL" id="JAQQWM010000008">
    <property type="protein sequence ID" value="KAK8054182.1"/>
    <property type="molecule type" value="Genomic_DNA"/>
</dbReference>